<dbReference type="SMART" id="SM00710">
    <property type="entry name" value="PbH1"/>
    <property type="match status" value="6"/>
</dbReference>
<evidence type="ECO:0000259" key="6">
    <source>
        <dbReference type="PROSITE" id="PS50865"/>
    </source>
</evidence>
<dbReference type="InterPro" id="IPR039448">
    <property type="entry name" value="Beta_helix"/>
</dbReference>
<dbReference type="InterPro" id="IPR006626">
    <property type="entry name" value="PbH1"/>
</dbReference>
<organism evidence="7 8">
    <name type="scientific">Porites evermanni</name>
    <dbReference type="NCBI Taxonomy" id="104178"/>
    <lineage>
        <taxon>Eukaryota</taxon>
        <taxon>Metazoa</taxon>
        <taxon>Cnidaria</taxon>
        <taxon>Anthozoa</taxon>
        <taxon>Hexacorallia</taxon>
        <taxon>Scleractinia</taxon>
        <taxon>Fungiina</taxon>
        <taxon>Poritidae</taxon>
        <taxon>Porites</taxon>
    </lineage>
</organism>
<evidence type="ECO:0000256" key="2">
    <source>
        <dbReference type="ARBA" id="ARBA00022771"/>
    </source>
</evidence>
<dbReference type="SUPFAM" id="SSF48452">
    <property type="entry name" value="TPR-like"/>
    <property type="match status" value="1"/>
</dbReference>
<keyword evidence="8" id="KW-1185">Reference proteome</keyword>
<reference evidence="7 8" key="1">
    <citation type="submission" date="2022-05" db="EMBL/GenBank/DDBJ databases">
        <authorList>
            <consortium name="Genoscope - CEA"/>
            <person name="William W."/>
        </authorList>
    </citation>
    <scope>NUCLEOTIDE SEQUENCE [LARGE SCALE GENOMIC DNA]</scope>
</reference>
<keyword evidence="5" id="KW-0175">Coiled coil</keyword>
<dbReference type="InterPro" id="IPR011050">
    <property type="entry name" value="Pectin_lyase_fold/virulence"/>
</dbReference>
<dbReference type="Gene3D" id="1.25.40.10">
    <property type="entry name" value="Tetratricopeptide repeat domain"/>
    <property type="match status" value="1"/>
</dbReference>
<dbReference type="InterPro" id="IPR019734">
    <property type="entry name" value="TPR_rpt"/>
</dbReference>
<dbReference type="SUPFAM" id="SSF144232">
    <property type="entry name" value="HIT/MYND zinc finger-like"/>
    <property type="match status" value="1"/>
</dbReference>
<dbReference type="Gene3D" id="3.40.50.300">
    <property type="entry name" value="P-loop containing nucleotide triphosphate hydrolases"/>
    <property type="match status" value="1"/>
</dbReference>
<dbReference type="Gene3D" id="6.10.140.2220">
    <property type="match status" value="1"/>
</dbReference>
<dbReference type="InterPro" id="IPR011990">
    <property type="entry name" value="TPR-like_helical_dom_sf"/>
</dbReference>
<protein>
    <recommendedName>
        <fullName evidence="6">MYND-type domain-containing protein</fullName>
    </recommendedName>
</protein>
<dbReference type="InterPro" id="IPR002893">
    <property type="entry name" value="Znf_MYND"/>
</dbReference>
<evidence type="ECO:0000313" key="8">
    <source>
        <dbReference type="Proteomes" id="UP001159427"/>
    </source>
</evidence>
<dbReference type="Pfam" id="PF13229">
    <property type="entry name" value="Beta_helix"/>
    <property type="match status" value="2"/>
</dbReference>
<dbReference type="SMART" id="SM00028">
    <property type="entry name" value="TPR"/>
    <property type="match status" value="2"/>
</dbReference>
<evidence type="ECO:0000256" key="4">
    <source>
        <dbReference type="PROSITE-ProRule" id="PRU00134"/>
    </source>
</evidence>
<dbReference type="SUPFAM" id="SSF52540">
    <property type="entry name" value="P-loop containing nucleoside triphosphate hydrolases"/>
    <property type="match status" value="1"/>
</dbReference>
<dbReference type="PANTHER" id="PTHR35205">
    <property type="entry name" value="NB-ARC AND TPR DOMAIN PROTEIN"/>
    <property type="match status" value="1"/>
</dbReference>
<dbReference type="Pfam" id="PF00931">
    <property type="entry name" value="NB-ARC"/>
    <property type="match status" value="1"/>
</dbReference>
<dbReference type="Gene3D" id="2.160.20.10">
    <property type="entry name" value="Single-stranded right-handed beta-helix, Pectin lyase-like"/>
    <property type="match status" value="1"/>
</dbReference>
<sequence>MASPSSGSSQEQRRWLVVGIALHHVLTPCLRDKIKGELTTFYQHLVRHRGLDKQKYPFHMKCIPPSTVNLNYESINNNHTVPNRSFYDYCVKDEVSLAKLFMKPFMAQFNAFDHAFDSSAALAVLSAALPFASVKPIAEDVRLNVRNEWAHCDFTIWTQGHYDVCFDLMEALVANLGFPSADETRILDELRLWRTQGLEICLGKTVDDNLLQVMRKEVQQLSDSLDDFKDKDAKDIKSICSTLALFKSELNRAIQVLKNQHQRMQSTCMELRKNQDMIKEEISSKDRDQREMLRISELHWETRQQQVNDICKTLEVRSQVMKKDLEMLKVKMDNLSFSDSPIDVIFEAPNQNEWFTGREEIIEKLERYLPFKSEGLKMAALCGLGGCGKTTLGAQFAWKHKADYEGGVFWISMENDKKLENSMNDLALRLGIWSDSFDLTSSKVLTWISKQTKPWLLVLDDVDQLHLSEQMHTILSGRWRRQAKGHILLTTRRESKVVNQSIDLEANQCVDILAFSEQEAKRFLVTRCGSRVAENEADLNELVRELGCLPLALEQAGAHIKALQCPISTYLKEYKVQRLKLLNQQPRTKPSWEYESNNRLAVHTTWLLNFDYVTKSSHGDIASHFVETAAFLEPNEIHEELINCQLLSTDEPSRSSSNFSWPMKCQIVDILTKFSLFQRKSSNTLGIHRLVQEVIRSRMTIKETASSLLRAVNLLHQAFSDNPSPDQIPLDVVAGVKEQPSTAVPNPSLFFLWSKLTCHASELQNHLKDFLDQDDIGRDDKNIVLTHETSRIIYENAIQLSVHCHDEEAKETEHFSFQILNACTTDSNATLTLDQLKKLFPHALPLPPLLKKIILYSSRPPPDNKDVLENEDHLIAEINKLRLKGNTLFKDANFKEAVKSYTDALEVSKMAKHLDPRLLNNRATTYLKLGNHKECLADSQEYIKLRPNCWKGYTRKALALNGLGRRGFALCFSAMAYYHDASSCRRYEAFQNTFEHLDGNWEVVESSESLKECIMRSRFVTSRKKVLLLTSKSYEVKHAQIVEDEKQVGVTNVLINADGSNAIVGTTLAACCEGSEVTINCGGLCFERKCFVHNVSFLTQRTIYVEEDGDVEFTNCKFKSTCTLDAAVVVYGLAKFINCSITDSPGGGITVEYSTALASLMKCKVNRNGKGAASSPGIRVIDQGSLEVNDCQVHGNTEGIIVAGTKYNDSIAKRVLIQNSEIFDNKFEGVSVVGHHSLLFEAVVIRRNKIYHNGAYGIRVQFYANNVVFEENTVFENFWWGVWVECNSGGYYKGNEICNNKMGGIRVGRQSPGRLPCVVEGNIIHHNYGPAFHEGLKYFEFISFPKELEVYFEMHEETKSEAVLRGDKDAFEVSLPNAVSALYRSNNQCHQNDTTQINLHAASLKTNCAFCFRHDPKLLSCKGCMTARYCGKECQRSHWSSHKKVCKATRQINTIEIRIPMNDLKKDPRFIYIAQTHPSLEPTGPLYASPPPRDGSRFVVKMQTSEGLVFGKIPHPQGYASDDYDPYKAQITIYDRSRFLDFKIRNQPELYHLIMGCGMMGAFMYLGKKLFCWAAFKDPKTIEIFTHEFPPVQKW</sequence>
<dbReference type="PROSITE" id="PS50865">
    <property type="entry name" value="ZF_MYND_2"/>
    <property type="match status" value="1"/>
</dbReference>
<dbReference type="InterPro" id="IPR056681">
    <property type="entry name" value="DUF7779"/>
</dbReference>
<accession>A0ABN8QIT8</accession>
<dbReference type="Proteomes" id="UP001159427">
    <property type="component" value="Unassembled WGS sequence"/>
</dbReference>
<feature type="coiled-coil region" evidence="5">
    <location>
        <begin position="211"/>
        <end position="274"/>
    </location>
</feature>
<dbReference type="InterPro" id="IPR002182">
    <property type="entry name" value="NB-ARC"/>
</dbReference>
<dbReference type="SUPFAM" id="SSF51126">
    <property type="entry name" value="Pectin lyase-like"/>
    <property type="match status" value="2"/>
</dbReference>
<keyword evidence="2 4" id="KW-0863">Zinc-finger</keyword>
<name>A0ABN8QIT8_9CNID</name>
<dbReference type="PANTHER" id="PTHR35205:SF1">
    <property type="entry name" value="ZU5 DOMAIN-CONTAINING PROTEIN"/>
    <property type="match status" value="1"/>
</dbReference>
<comment type="caution">
    <text evidence="7">The sequence shown here is derived from an EMBL/GenBank/DDBJ whole genome shotgun (WGS) entry which is preliminary data.</text>
</comment>
<dbReference type="PROSITE" id="PS01360">
    <property type="entry name" value="ZF_MYND_1"/>
    <property type="match status" value="1"/>
</dbReference>
<keyword evidence="1" id="KW-0479">Metal-binding</keyword>
<dbReference type="Pfam" id="PF01753">
    <property type="entry name" value="zf-MYND"/>
    <property type="match status" value="1"/>
</dbReference>
<proteinExistence type="predicted"/>
<keyword evidence="3" id="KW-0862">Zinc</keyword>
<dbReference type="EMBL" id="CALNXI010001321">
    <property type="protein sequence ID" value="CAH3164815.1"/>
    <property type="molecule type" value="Genomic_DNA"/>
</dbReference>
<gene>
    <name evidence="7" type="ORF">PEVE_00005115</name>
</gene>
<dbReference type="Pfam" id="PF25000">
    <property type="entry name" value="DUF7779"/>
    <property type="match status" value="1"/>
</dbReference>
<evidence type="ECO:0000313" key="7">
    <source>
        <dbReference type="EMBL" id="CAH3164815.1"/>
    </source>
</evidence>
<evidence type="ECO:0000256" key="1">
    <source>
        <dbReference type="ARBA" id="ARBA00022723"/>
    </source>
</evidence>
<evidence type="ECO:0000256" key="5">
    <source>
        <dbReference type="SAM" id="Coils"/>
    </source>
</evidence>
<dbReference type="InterPro" id="IPR027417">
    <property type="entry name" value="P-loop_NTPase"/>
</dbReference>
<dbReference type="PRINTS" id="PR00364">
    <property type="entry name" value="DISEASERSIST"/>
</dbReference>
<dbReference type="InterPro" id="IPR012334">
    <property type="entry name" value="Pectin_lyas_fold"/>
</dbReference>
<evidence type="ECO:0000256" key="3">
    <source>
        <dbReference type="ARBA" id="ARBA00022833"/>
    </source>
</evidence>
<feature type="domain" description="MYND-type" evidence="6">
    <location>
        <begin position="1408"/>
        <end position="1446"/>
    </location>
</feature>